<dbReference type="OMA" id="RYHTEAS"/>
<keyword evidence="6" id="KW-1185">Reference proteome</keyword>
<accession>D8LVE6</accession>
<evidence type="ECO:0000256" key="1">
    <source>
        <dbReference type="ARBA" id="ARBA00005640"/>
    </source>
</evidence>
<evidence type="ECO:0000256" key="3">
    <source>
        <dbReference type="ARBA" id="ARBA00023274"/>
    </source>
</evidence>
<protein>
    <recommendedName>
        <fullName evidence="4">60S ribosomal protein L13</fullName>
    </recommendedName>
</protein>
<dbReference type="Proteomes" id="UP000008312">
    <property type="component" value="Unassembled WGS sequence"/>
</dbReference>
<comment type="similarity">
    <text evidence="1 4">Belongs to the eukaryotic ribosomal protein eL13 family.</text>
</comment>
<dbReference type="InterPro" id="IPR018256">
    <property type="entry name" value="Ribosomal_eL13_CS"/>
</dbReference>
<dbReference type="AlphaFoldDB" id="D8LVE6"/>
<dbReference type="Gene3D" id="1.20.5.110">
    <property type="match status" value="1"/>
</dbReference>
<dbReference type="FunCoup" id="D8LVE6">
    <property type="interactions" value="556"/>
</dbReference>
<dbReference type="GeneID" id="24917518"/>
<evidence type="ECO:0000313" key="6">
    <source>
        <dbReference type="Proteomes" id="UP000008312"/>
    </source>
</evidence>
<dbReference type="GO" id="GO:0006412">
    <property type="term" value="P:translation"/>
    <property type="evidence" value="ECO:0007669"/>
    <property type="project" value="InterPro"/>
</dbReference>
<evidence type="ECO:0000256" key="4">
    <source>
        <dbReference type="RuleBase" id="RU000572"/>
    </source>
</evidence>
<dbReference type="EMBL" id="FN668638">
    <property type="protein sequence ID" value="CBK19785.2"/>
    <property type="molecule type" value="Genomic_DNA"/>
</dbReference>
<dbReference type="InParanoid" id="D8LVE6"/>
<dbReference type="GO" id="GO:0022625">
    <property type="term" value="C:cytosolic large ribosomal subunit"/>
    <property type="evidence" value="ECO:0007669"/>
    <property type="project" value="TreeGrafter"/>
</dbReference>
<dbReference type="HAMAP" id="MF_00499">
    <property type="entry name" value="Ribosomal_eL13"/>
    <property type="match status" value="1"/>
</dbReference>
<keyword evidence="3 4" id="KW-0687">Ribonucleoprotein</keyword>
<evidence type="ECO:0000256" key="2">
    <source>
        <dbReference type="ARBA" id="ARBA00022980"/>
    </source>
</evidence>
<organism evidence="5">
    <name type="scientific">Blastocystis hominis</name>
    <dbReference type="NCBI Taxonomy" id="12968"/>
    <lineage>
        <taxon>Eukaryota</taxon>
        <taxon>Sar</taxon>
        <taxon>Stramenopiles</taxon>
        <taxon>Bigyra</taxon>
        <taxon>Opalozoa</taxon>
        <taxon>Opalinata</taxon>
        <taxon>Blastocystidae</taxon>
        <taxon>Blastocystis</taxon>
    </lineage>
</organism>
<name>D8LVE6_BLAHO</name>
<dbReference type="Pfam" id="PF01294">
    <property type="entry name" value="Ribosomal_L13e"/>
    <property type="match status" value="1"/>
</dbReference>
<dbReference type="OrthoDB" id="10264538at2759"/>
<proteinExistence type="inferred from homology"/>
<dbReference type="PANTHER" id="PTHR11722:SF0">
    <property type="entry name" value="LARGE RIBOSOMAL SUBUNIT PROTEIN EL13"/>
    <property type="match status" value="1"/>
</dbReference>
<sequence length="204" mass="23035">MKHNNVLPNAHFKKDWDRRVKTWFDQAGQKRRRRLLRKEKAAAIAPRPAAGLLRPVVRCSTQKYNMKTRLGRGFTLQELKEAGINPREALTIGIAVDHRRVNRCVESLQANVERLNAYKSKLILFPRGVKGEKGVATAEEMAAATQLNGTILPIEKVAPKVEFMEVTPELKKRSAFMGLRQALCDAHNFGKRAKRAAKAAEKEN</sequence>
<reference evidence="5" key="1">
    <citation type="submission" date="2010-02" db="EMBL/GenBank/DDBJ databases">
        <title>Sequencing and annotation of the Blastocystis hominis genome.</title>
        <authorList>
            <person name="Wincker P."/>
        </authorList>
    </citation>
    <scope>NUCLEOTIDE SEQUENCE</scope>
    <source>
        <strain evidence="5">Singapore isolate B</strain>
    </source>
</reference>
<dbReference type="InterPro" id="IPR001380">
    <property type="entry name" value="Ribosomal_eL13"/>
</dbReference>
<dbReference type="PANTHER" id="PTHR11722">
    <property type="entry name" value="60S RIBOSOMAL PROTEIN L13"/>
    <property type="match status" value="1"/>
</dbReference>
<gene>
    <name evidence="5" type="ORF">GSBLH_T00000200001</name>
</gene>
<dbReference type="GO" id="GO:0003723">
    <property type="term" value="F:RNA binding"/>
    <property type="evidence" value="ECO:0007669"/>
    <property type="project" value="TreeGrafter"/>
</dbReference>
<evidence type="ECO:0000313" key="5">
    <source>
        <dbReference type="EMBL" id="CBK19785.2"/>
    </source>
</evidence>
<dbReference type="PROSITE" id="PS01104">
    <property type="entry name" value="RIBOSOMAL_L13E"/>
    <property type="match status" value="1"/>
</dbReference>
<dbReference type="GO" id="GO:0003735">
    <property type="term" value="F:structural constituent of ribosome"/>
    <property type="evidence" value="ECO:0007669"/>
    <property type="project" value="InterPro"/>
</dbReference>
<keyword evidence="2 4" id="KW-0689">Ribosomal protein</keyword>
<dbReference type="RefSeq" id="XP_012893833.1">
    <property type="nucleotide sequence ID" value="XM_013038379.1"/>
</dbReference>